<dbReference type="EMBL" id="DS566026">
    <property type="status" value="NOT_ANNOTATED_CDS"/>
    <property type="molecule type" value="Genomic_DNA"/>
</dbReference>
<dbReference type="GO" id="GO:0046983">
    <property type="term" value="F:protein dimerization activity"/>
    <property type="evidence" value="ECO:0007669"/>
    <property type="project" value="InterPro"/>
</dbReference>
<feature type="compositionally biased region" description="Basic residues" evidence="2">
    <location>
        <begin position="44"/>
        <end position="56"/>
    </location>
</feature>
<feature type="domain" description="BHLH" evidence="4">
    <location>
        <begin position="1138"/>
        <end position="1189"/>
    </location>
</feature>
<keyword evidence="3" id="KW-0732">Signal</keyword>
<dbReference type="InterPro" id="IPR011598">
    <property type="entry name" value="bHLH_dom"/>
</dbReference>
<dbReference type="SUPFAM" id="SSF47459">
    <property type="entry name" value="HLH, helix-loop-helix DNA-binding domain"/>
    <property type="match status" value="1"/>
</dbReference>
<evidence type="ECO:0000256" key="3">
    <source>
        <dbReference type="SAM" id="SignalP"/>
    </source>
</evidence>
<evidence type="ECO:0000313" key="6">
    <source>
        <dbReference type="Proteomes" id="UP000005238"/>
    </source>
</evidence>
<reference evidence="5" key="2">
    <citation type="submission" date="2015-06" db="UniProtKB">
        <authorList>
            <consortium name="EnsemblProtists"/>
        </authorList>
    </citation>
    <scope>IDENTIFICATION</scope>
    <source>
        <strain evidence="5">Pr102</strain>
    </source>
</reference>
<dbReference type="InterPro" id="IPR036047">
    <property type="entry name" value="F-box-like_dom_sf"/>
</dbReference>
<dbReference type="STRING" id="164328.H3GND4"/>
<keyword evidence="6" id="KW-1185">Reference proteome</keyword>
<feature type="compositionally biased region" description="Basic and acidic residues" evidence="2">
    <location>
        <begin position="57"/>
        <end position="91"/>
    </location>
</feature>
<feature type="region of interest" description="Disordered" evidence="2">
    <location>
        <begin position="24"/>
        <end position="91"/>
    </location>
</feature>
<evidence type="ECO:0000256" key="2">
    <source>
        <dbReference type="SAM" id="MobiDB-lite"/>
    </source>
</evidence>
<dbReference type="eggNOG" id="ENOG502S91X">
    <property type="taxonomic scope" value="Eukaryota"/>
</dbReference>
<dbReference type="PANTHER" id="PTHR35796:SF3">
    <property type="entry name" value="BHLH DOMAIN-CONTAINING PROTEIN"/>
    <property type="match status" value="1"/>
</dbReference>
<dbReference type="HOGENOM" id="CLU_245402_0_0_1"/>
<feature type="compositionally biased region" description="Basic and acidic residues" evidence="2">
    <location>
        <begin position="416"/>
        <end position="455"/>
    </location>
</feature>
<name>H3GND4_PHYRM</name>
<dbReference type="VEuPathDB" id="FungiDB:KRP22_9006"/>
<evidence type="ECO:0000259" key="4">
    <source>
        <dbReference type="PROSITE" id="PS50888"/>
    </source>
</evidence>
<feature type="compositionally biased region" description="Basic and acidic residues" evidence="2">
    <location>
        <begin position="260"/>
        <end position="282"/>
    </location>
</feature>
<dbReference type="SUPFAM" id="SSF81383">
    <property type="entry name" value="F-box domain"/>
    <property type="match status" value="1"/>
</dbReference>
<proteinExistence type="predicted"/>
<dbReference type="PROSITE" id="PS50888">
    <property type="entry name" value="BHLH"/>
    <property type="match status" value="1"/>
</dbReference>
<feature type="compositionally biased region" description="Polar residues" evidence="2">
    <location>
        <begin position="966"/>
        <end position="978"/>
    </location>
</feature>
<dbReference type="EnsemblProtists" id="Phyra78103">
    <property type="protein sequence ID" value="Phyra78103"/>
    <property type="gene ID" value="Phyra78103"/>
</dbReference>
<dbReference type="VEuPathDB" id="FungiDB:KRP22_9008"/>
<feature type="compositionally biased region" description="Basic residues" evidence="2">
    <location>
        <begin position="235"/>
        <end position="245"/>
    </location>
</feature>
<dbReference type="VEuPathDB" id="FungiDB:KRP22_9005"/>
<dbReference type="Proteomes" id="UP000005238">
    <property type="component" value="Unassembled WGS sequence"/>
</dbReference>
<dbReference type="SMART" id="SM00353">
    <property type="entry name" value="HLH"/>
    <property type="match status" value="1"/>
</dbReference>
<feature type="signal peptide" evidence="3">
    <location>
        <begin position="1"/>
        <end position="23"/>
    </location>
</feature>
<feature type="chain" id="PRO_5003586405" description="BHLH domain-containing protein" evidence="3">
    <location>
        <begin position="24"/>
        <end position="1574"/>
    </location>
</feature>
<feature type="region of interest" description="Disordered" evidence="2">
    <location>
        <begin position="500"/>
        <end position="534"/>
    </location>
</feature>
<evidence type="ECO:0000313" key="5">
    <source>
        <dbReference type="EnsemblProtists" id="Phyra78103"/>
    </source>
</evidence>
<dbReference type="InterPro" id="IPR037063">
    <property type="entry name" value="PHb_sf"/>
</dbReference>
<evidence type="ECO:0000256" key="1">
    <source>
        <dbReference type="SAM" id="Coils"/>
    </source>
</evidence>
<dbReference type="VEuPathDB" id="FungiDB:KRP23_12053"/>
<feature type="compositionally biased region" description="Low complexity" evidence="2">
    <location>
        <begin position="1310"/>
        <end position="1349"/>
    </location>
</feature>
<feature type="region of interest" description="Disordered" evidence="2">
    <location>
        <begin position="217"/>
        <end position="282"/>
    </location>
</feature>
<reference evidence="6" key="1">
    <citation type="journal article" date="2006" name="Science">
        <title>Phytophthora genome sequences uncover evolutionary origins and mechanisms of pathogenesis.</title>
        <authorList>
            <person name="Tyler B.M."/>
            <person name="Tripathy S."/>
            <person name="Zhang X."/>
            <person name="Dehal P."/>
            <person name="Jiang R.H."/>
            <person name="Aerts A."/>
            <person name="Arredondo F.D."/>
            <person name="Baxter L."/>
            <person name="Bensasson D."/>
            <person name="Beynon J.L."/>
            <person name="Chapman J."/>
            <person name="Damasceno C.M."/>
            <person name="Dorrance A.E."/>
            <person name="Dou D."/>
            <person name="Dickerman A.W."/>
            <person name="Dubchak I.L."/>
            <person name="Garbelotto M."/>
            <person name="Gijzen M."/>
            <person name="Gordon S.G."/>
            <person name="Govers F."/>
            <person name="Grunwald N.J."/>
            <person name="Huang W."/>
            <person name="Ivors K.L."/>
            <person name="Jones R.W."/>
            <person name="Kamoun S."/>
            <person name="Krampis K."/>
            <person name="Lamour K.H."/>
            <person name="Lee M.K."/>
            <person name="McDonald W.H."/>
            <person name="Medina M."/>
            <person name="Meijer H.J."/>
            <person name="Nordberg E.K."/>
            <person name="Maclean D.J."/>
            <person name="Ospina-Giraldo M.D."/>
            <person name="Morris P.F."/>
            <person name="Phuntumart V."/>
            <person name="Putnam N.H."/>
            <person name="Rash S."/>
            <person name="Rose J.K."/>
            <person name="Sakihama Y."/>
            <person name="Salamov A.A."/>
            <person name="Savidor A."/>
            <person name="Scheuring C.F."/>
            <person name="Smith B.M."/>
            <person name="Sobral B.W."/>
            <person name="Terry A."/>
            <person name="Torto-Alalibo T.A."/>
            <person name="Win J."/>
            <person name="Xu Z."/>
            <person name="Zhang H."/>
            <person name="Grigoriev I.V."/>
            <person name="Rokhsar D.S."/>
            <person name="Boore J.L."/>
        </authorList>
    </citation>
    <scope>NUCLEOTIDE SEQUENCE [LARGE SCALE GENOMIC DNA]</scope>
    <source>
        <strain evidence="6">Pr102</strain>
    </source>
</reference>
<sequence>MHSKLLLMLGLCVAASILHATDAGPARGVAPRRNLGSGKGYYGHPKKHRHDKHYRRRLAEDKAATESMHDHDRKHDDHDHDRKHDDYDRKDYGKKDYDEYGKGYGYGHDDYDCKGYGGGYSYGYKSYGNDYDDYGHDDYGHDDYSYGDDYYSYDKDVYDYGKGYGGYDYGYGYPDYSSYGGGFGYYPDSMHSKLLLMLGLCVAASILHATDAGPARGVAPRRNLGSGKGYYGHPEKHRHDKHYRRRLAEDKAATESSDYDYGRKHDDHDHDRKHDDYDRKDYGKKDYDEYGKGYGYGHDDYDYKGYGGVYSYGYKSYGNDYGHDDYSYGDDYYSYGKDVYDYGKGYDYGYGYPDYSSYGGGFGYYPDSYSSYGYGYGYPGNFGYGYGYPGYFGYESTATDADAGAKESDPVNDAPAKAKDEKENKKPSKETKSDTANKSKDNRFPDVHPSRGDPEASRAALHFVNEYVDADQQQDDDAALTLALDGLPSPNELTLVEKETEAVEAPAAKTASKQDAQKTKRPRSYNPNRAREQQRKELLYLREKVVGMELELQALQSTRLPNTLAPEQASEQETEAVSGFHAPDVWKEMASHQLEQRLKSERENRRLKAVLEGQIKIGKSLAKLLEAHSTTQPMESCVYGPQRTRRLHTSAPDRTGPGIFAELMAGVDDSYREVDDVFRANGLEEMESSFSDAKMREGPDGVYMEIFANKVLPFKVSATGTAAWKYFAKSMEHMPFRFFYQKDPQNLETTDDTVVESFADFRVKQILRRYVEEDRVVIVWRSLIDPVQFSGAPLRGAEFREKGYIVVRRPRGMASNFALLQTCYLIHPETPVHSLSEDGAITGALTDFVLSGTAANIAAGHQMIENILFNEAMKTHSLDVCKIIADFSKCLAAEYLLPKETIAFSMISTKEEFTFTNMALIKLEGESAATTRKLVERYKCKSIALSHVKFESHEQGRKAELPPALSSESLNDQTSGGESSLRRGKTSQENAVSGASLELLPMASGTDTFPARSGALWPALNDEELTTTASSTTSTVTTTRMLPHTPHAQLNELSAFLASTAATCGAQTAATPTFLDDLLQEDADGQSTQNFHLQEDAAVSSAMTDEGVMSDAAFFSLGGDHGTSSAGTNSTRLLQLETNYERKKKRAKINRKDLNSRFQELMDILHLKEDRKLNRAKILEKTIEHIDKLTTELKALRAGHPSQQQALHARKAVSALHNPQIHGMTSAMAHSIGQHNLASAAQGKSTGGPRLLPFNPSQSHPWTAGTSLPLTPMMWVPCPVVTSSGMMLKRAAPGRPAEPSTRKRGRIESIESSTTTISEPASSASETESSPETSDAVATPTPSGTTTESSLFEWSAQEIPTLLSYCDAWTLVSVMGTSRELRRSASSNQLWVDLCRVRWRIPSTISIPKPRQQWLQWHETSRIPDCASFTVVELFIVVQNLSSHRVRVTDCISLASKTSTAGADGDNSPFQPFTAASGAHLMPQVVAVNADPCVTKDLDRVTLRHGDLCVMSVFMACPGLELEDQFLQRAGQLSIQCELDTRGEVLERVNVRAICKDHNDNDRSHEKAMLPGAM</sequence>
<protein>
    <recommendedName>
        <fullName evidence="4">BHLH domain-containing protein</fullName>
    </recommendedName>
</protein>
<feature type="region of interest" description="Disordered" evidence="2">
    <location>
        <begin position="954"/>
        <end position="996"/>
    </location>
</feature>
<feature type="coiled-coil region" evidence="1">
    <location>
        <begin position="1137"/>
        <end position="1199"/>
    </location>
</feature>
<dbReference type="Pfam" id="PF00010">
    <property type="entry name" value="HLH"/>
    <property type="match status" value="1"/>
</dbReference>
<dbReference type="VEuPathDB" id="FungiDB:KRP23_4176"/>
<dbReference type="Gene3D" id="2.30.29.50">
    <property type="entry name" value="Bacterial Pleckstrin homology domain"/>
    <property type="match status" value="1"/>
</dbReference>
<feature type="region of interest" description="Disordered" evidence="2">
    <location>
        <begin position="402"/>
        <end position="455"/>
    </location>
</feature>
<dbReference type="InParanoid" id="H3GND4"/>
<feature type="region of interest" description="Disordered" evidence="2">
    <location>
        <begin position="1239"/>
        <end position="1258"/>
    </location>
</feature>
<dbReference type="InterPro" id="IPR036638">
    <property type="entry name" value="HLH_DNA-bd_sf"/>
</dbReference>
<organism evidence="5 6">
    <name type="scientific">Phytophthora ramorum</name>
    <name type="common">Sudden oak death agent</name>
    <dbReference type="NCBI Taxonomy" id="164328"/>
    <lineage>
        <taxon>Eukaryota</taxon>
        <taxon>Sar</taxon>
        <taxon>Stramenopiles</taxon>
        <taxon>Oomycota</taxon>
        <taxon>Peronosporomycetes</taxon>
        <taxon>Peronosporales</taxon>
        <taxon>Peronosporaceae</taxon>
        <taxon>Phytophthora</taxon>
    </lineage>
</organism>
<keyword evidence="1" id="KW-0175">Coiled coil</keyword>
<accession>H3GND4</accession>
<dbReference type="SUPFAM" id="SSF50729">
    <property type="entry name" value="PH domain-like"/>
    <property type="match status" value="1"/>
</dbReference>
<feature type="region of interest" description="Disordered" evidence="2">
    <location>
        <begin position="1289"/>
        <end position="1349"/>
    </location>
</feature>
<dbReference type="Gene3D" id="4.10.280.10">
    <property type="entry name" value="Helix-loop-helix DNA-binding domain"/>
    <property type="match status" value="1"/>
</dbReference>
<dbReference type="PANTHER" id="PTHR35796">
    <property type="entry name" value="HYPOTHETICAL CYTOSOLIC PROTEIN"/>
    <property type="match status" value="1"/>
</dbReference>
<dbReference type="VEuPathDB" id="FungiDB:KRP23_12056"/>